<keyword evidence="4" id="KW-1185">Reference proteome</keyword>
<keyword evidence="2" id="KW-1133">Transmembrane helix</keyword>
<dbReference type="OrthoDB" id="1467719at2"/>
<keyword evidence="1" id="KW-0175">Coiled coil</keyword>
<evidence type="ECO:0000256" key="1">
    <source>
        <dbReference type="SAM" id="Coils"/>
    </source>
</evidence>
<dbReference type="RefSeq" id="WP_119984123.1">
    <property type="nucleotide sequence ID" value="NZ_CP032489.1"/>
</dbReference>
<dbReference type="Pfam" id="PF04977">
    <property type="entry name" value="DivIC"/>
    <property type="match status" value="1"/>
</dbReference>
<dbReference type="InterPro" id="IPR007060">
    <property type="entry name" value="FtsL/DivIC"/>
</dbReference>
<proteinExistence type="predicted"/>
<sequence>MKKTLKILSYLKNKYIVAILVFLFLMFFYDRNDFFVQIQRKKELSSLEKSKTFYQTEIEKTQQELNNLENNPASLEKYARENLFMKRDNEEVFIVDSINPKEKEK</sequence>
<dbReference type="Proteomes" id="UP000266118">
    <property type="component" value="Chromosome"/>
</dbReference>
<feature type="transmembrane region" description="Helical" evidence="2">
    <location>
        <begin position="12"/>
        <end position="29"/>
    </location>
</feature>
<accession>A0A386HLA2</accession>
<keyword evidence="2" id="KW-0472">Membrane</keyword>
<evidence type="ECO:0000313" key="3">
    <source>
        <dbReference type="EMBL" id="AYD46271.1"/>
    </source>
</evidence>
<protein>
    <submittedName>
        <fullName evidence="3">Septum formation initiator family protein</fullName>
    </submittedName>
</protein>
<evidence type="ECO:0000313" key="4">
    <source>
        <dbReference type="Proteomes" id="UP000266118"/>
    </source>
</evidence>
<organism evidence="3 4">
    <name type="scientific">Arachidicoccus soli</name>
    <dbReference type="NCBI Taxonomy" id="2341117"/>
    <lineage>
        <taxon>Bacteria</taxon>
        <taxon>Pseudomonadati</taxon>
        <taxon>Bacteroidota</taxon>
        <taxon>Chitinophagia</taxon>
        <taxon>Chitinophagales</taxon>
        <taxon>Chitinophagaceae</taxon>
        <taxon>Arachidicoccus</taxon>
    </lineage>
</organism>
<keyword evidence="2" id="KW-0812">Transmembrane</keyword>
<name>A0A386HLA2_9BACT</name>
<dbReference type="AlphaFoldDB" id="A0A386HLA2"/>
<reference evidence="3 4" key="1">
    <citation type="submission" date="2018-09" db="EMBL/GenBank/DDBJ databases">
        <title>Arachidicoccus sp. nov., a bacterium isolated from soil.</title>
        <authorList>
            <person name="Weon H.-Y."/>
            <person name="Kwon S.-W."/>
            <person name="Lee S.A."/>
        </authorList>
    </citation>
    <scope>NUCLEOTIDE SEQUENCE [LARGE SCALE GENOMIC DNA]</scope>
    <source>
        <strain evidence="3 4">KIS59-12</strain>
    </source>
</reference>
<gene>
    <name evidence="3" type="ORF">D6B99_00725</name>
</gene>
<evidence type="ECO:0000256" key="2">
    <source>
        <dbReference type="SAM" id="Phobius"/>
    </source>
</evidence>
<feature type="coiled-coil region" evidence="1">
    <location>
        <begin position="44"/>
        <end position="78"/>
    </location>
</feature>
<dbReference type="KEGG" id="ark:D6B99_00725"/>
<dbReference type="EMBL" id="CP032489">
    <property type="protein sequence ID" value="AYD46271.1"/>
    <property type="molecule type" value="Genomic_DNA"/>
</dbReference>